<feature type="signal peptide" evidence="1">
    <location>
        <begin position="1"/>
        <end position="25"/>
    </location>
</feature>
<dbReference type="OrthoDB" id="7059851at2"/>
<keyword evidence="3" id="KW-1185">Reference proteome</keyword>
<name>A0A1M5NDS5_9GAMM</name>
<evidence type="ECO:0000313" key="2">
    <source>
        <dbReference type="EMBL" id="SHG87617.1"/>
    </source>
</evidence>
<keyword evidence="1" id="KW-0732">Signal</keyword>
<evidence type="ECO:0000256" key="1">
    <source>
        <dbReference type="SAM" id="SignalP"/>
    </source>
</evidence>
<dbReference type="Proteomes" id="UP000199758">
    <property type="component" value="Unassembled WGS sequence"/>
</dbReference>
<protein>
    <recommendedName>
        <fullName evidence="4">Collagen, middle region</fullName>
    </recommendedName>
</protein>
<dbReference type="PROSITE" id="PS51257">
    <property type="entry name" value="PROKAR_LIPOPROTEIN"/>
    <property type="match status" value="1"/>
</dbReference>
<dbReference type="EMBL" id="FQWZ01000003">
    <property type="protein sequence ID" value="SHG87617.1"/>
    <property type="molecule type" value="Genomic_DNA"/>
</dbReference>
<reference evidence="2 3" key="1">
    <citation type="submission" date="2016-11" db="EMBL/GenBank/DDBJ databases">
        <authorList>
            <person name="Jaros S."/>
            <person name="Januszkiewicz K."/>
            <person name="Wedrychowicz H."/>
        </authorList>
    </citation>
    <scope>NUCLEOTIDE SEQUENCE [LARGE SCALE GENOMIC DNA]</scope>
    <source>
        <strain evidence="2 3">CGMCC 1.7049</strain>
    </source>
</reference>
<proteinExistence type="predicted"/>
<feature type="chain" id="PRO_5012070330" description="Collagen, middle region" evidence="1">
    <location>
        <begin position="26"/>
        <end position="310"/>
    </location>
</feature>
<evidence type="ECO:0008006" key="4">
    <source>
        <dbReference type="Google" id="ProtNLM"/>
    </source>
</evidence>
<accession>A0A1M5NDS5</accession>
<sequence>MRINANLKKWLALGALVMSAVGCTANGVDADALGDGFGNGNNNGGGSNGSPTDITNCQVPVGATLCVLGGSDHPGGLVDVLLASDGPLGPIAGAIDVTALTNALTQTLENDSTLAGIVTGLIQGGQLQEGLELLLLGPNGDGMGAVAETLQLLLLPNEQGVGLTALLGEQGVAGLVQALLLDGTDASCQAPLGTLCLIAGDGNQTGLVDLLLTSDGALGALSPFLTTQVTDEVVATLGDLLASNGSLRDLVTGLIQDGQLATALQVLLIGAPDQGVQSGLVMALQDLLGGLGIIVNDVLTFVGSLLGTAP</sequence>
<dbReference type="RefSeq" id="WP_072896595.1">
    <property type="nucleotide sequence ID" value="NZ_FQWZ01000003.1"/>
</dbReference>
<dbReference type="AlphaFoldDB" id="A0A1M5NDS5"/>
<organism evidence="2 3">
    <name type="scientific">Hydrocarboniphaga daqingensis</name>
    <dbReference type="NCBI Taxonomy" id="490188"/>
    <lineage>
        <taxon>Bacteria</taxon>
        <taxon>Pseudomonadati</taxon>
        <taxon>Pseudomonadota</taxon>
        <taxon>Gammaproteobacteria</taxon>
        <taxon>Nevskiales</taxon>
        <taxon>Nevskiaceae</taxon>
        <taxon>Hydrocarboniphaga</taxon>
    </lineage>
</organism>
<gene>
    <name evidence="2" type="ORF">SAMN04488068_1799</name>
</gene>
<evidence type="ECO:0000313" key="3">
    <source>
        <dbReference type="Proteomes" id="UP000199758"/>
    </source>
</evidence>